<accession>A0ABN1L5N5</accession>
<keyword evidence="1" id="KW-0678">Repressor</keyword>
<dbReference type="InterPro" id="IPR050990">
    <property type="entry name" value="UPF0237/GcvR_regulator"/>
</dbReference>
<evidence type="ECO:0000256" key="1">
    <source>
        <dbReference type="PIRNR" id="PIRNR028103"/>
    </source>
</evidence>
<keyword evidence="1" id="KW-0804">Transcription</keyword>
<dbReference type="PANTHER" id="PTHR34875">
    <property type="entry name" value="UPF0237 PROTEIN MJ1558"/>
    <property type="match status" value="1"/>
</dbReference>
<dbReference type="SUPFAM" id="SSF55021">
    <property type="entry name" value="ACT-like"/>
    <property type="match status" value="2"/>
</dbReference>
<dbReference type="PANTHER" id="PTHR34875:SF6">
    <property type="entry name" value="UPF0237 PROTEIN MJ1558"/>
    <property type="match status" value="1"/>
</dbReference>
<dbReference type="InterPro" id="IPR045865">
    <property type="entry name" value="ACT-like_dom_sf"/>
</dbReference>
<dbReference type="Gene3D" id="3.30.70.260">
    <property type="match status" value="2"/>
</dbReference>
<organism evidence="2 3">
    <name type="scientific">Colwellia asteriadis</name>
    <dbReference type="NCBI Taxonomy" id="517723"/>
    <lineage>
        <taxon>Bacteria</taxon>
        <taxon>Pseudomonadati</taxon>
        <taxon>Pseudomonadota</taxon>
        <taxon>Gammaproteobacteria</taxon>
        <taxon>Alteromonadales</taxon>
        <taxon>Colwelliaceae</taxon>
        <taxon>Colwellia</taxon>
    </lineage>
</organism>
<keyword evidence="3" id="KW-1185">Reference proteome</keyword>
<gene>
    <name evidence="2" type="ORF">GCM10009111_13610</name>
</gene>
<protein>
    <recommendedName>
        <fullName evidence="1">Glycine cleavage system transcriptional repressor</fullName>
    </recommendedName>
</protein>
<dbReference type="EMBL" id="BAAAFA010000004">
    <property type="protein sequence ID" value="GAA0815370.1"/>
    <property type="molecule type" value="Genomic_DNA"/>
</dbReference>
<sequence length="165" mass="17728">MNHLIISCIGPDKTGLVDTLSKIVRENHGNWQVSSLHHLSGFFAGVIEVAVEQQYSEALTLALKAIPGLSCQIELAEPNIPTVESNLVLDITANDRAGIIQELSSVIHHNGGNLLKLVSAQDNAPHTGQAIFKAKVKIALAEHDIDPLISALEDTADDLMVDISR</sequence>
<dbReference type="RefSeq" id="WP_343816549.1">
    <property type="nucleotide sequence ID" value="NZ_BAAAFA010000004.1"/>
</dbReference>
<comment type="caution">
    <text evidence="2">The sequence shown here is derived from an EMBL/GenBank/DDBJ whole genome shotgun (WGS) entry which is preliminary data.</text>
</comment>
<reference evidence="2 3" key="1">
    <citation type="journal article" date="2019" name="Int. J. Syst. Evol. Microbiol.">
        <title>The Global Catalogue of Microorganisms (GCM) 10K type strain sequencing project: providing services to taxonomists for standard genome sequencing and annotation.</title>
        <authorList>
            <consortium name="The Broad Institute Genomics Platform"/>
            <consortium name="The Broad Institute Genome Sequencing Center for Infectious Disease"/>
            <person name="Wu L."/>
            <person name="Ma J."/>
        </authorList>
    </citation>
    <scope>NUCLEOTIDE SEQUENCE [LARGE SCALE GENOMIC DNA]</scope>
    <source>
        <strain evidence="2 3">JCM 15608</strain>
    </source>
</reference>
<evidence type="ECO:0000313" key="3">
    <source>
        <dbReference type="Proteomes" id="UP001500021"/>
    </source>
</evidence>
<comment type="subcellular location">
    <subcellularLocation>
        <location evidence="1">Cytoplasm</location>
    </subcellularLocation>
</comment>
<proteinExistence type="predicted"/>
<dbReference type="PIRSF" id="PIRSF028103">
    <property type="entry name" value="GcvR"/>
    <property type="match status" value="1"/>
</dbReference>
<evidence type="ECO:0000313" key="2">
    <source>
        <dbReference type="EMBL" id="GAA0815370.1"/>
    </source>
</evidence>
<dbReference type="InterPro" id="IPR016867">
    <property type="entry name" value="GcvR"/>
</dbReference>
<dbReference type="Proteomes" id="UP001500021">
    <property type="component" value="Unassembled WGS sequence"/>
</dbReference>
<keyword evidence="1" id="KW-0963">Cytoplasm</keyword>
<name>A0ABN1L5N5_9GAMM</name>